<dbReference type="Pfam" id="PF00929">
    <property type="entry name" value="RNase_T"/>
    <property type="match status" value="1"/>
</dbReference>
<dbReference type="InterPro" id="IPR013520">
    <property type="entry name" value="Ribonucl_H"/>
</dbReference>
<sequence>MPLDMKCSAISSDHLETLAQTLEATGDYRVIRRLKPRPRIIPPPGTPLRLGLVVDVETTGLDPHRDEIIELAMTPFNYGLDGTVFSVGDSFQGLRQPSEPIAPEITAITGITNEMVVGQIIDPAVVATFAAPASLVIAHNAAFDRRFLERFSDVFSTKPWACSFSQIDWAAEGFEGSKLAYLAQAVGFFYERHRAMNDCLATIELLAMRLPQSGVTGLNQLLDSARTVTWRIWAENSPFDLKDVLKARGYRWNGGPGPQPRAWYIDVPETQRETELRFLRTEIYRYDVNLPIRRIDAYDRFSDRI</sequence>
<protein>
    <submittedName>
        <fullName evidence="2">3'-5' exonuclease</fullName>
    </submittedName>
</protein>
<dbReference type="EMBL" id="JBHSBD010000020">
    <property type="protein sequence ID" value="MFC3967588.1"/>
    <property type="molecule type" value="Genomic_DNA"/>
</dbReference>
<dbReference type="SUPFAM" id="SSF53098">
    <property type="entry name" value="Ribonuclease H-like"/>
    <property type="match status" value="1"/>
</dbReference>
<dbReference type="NCBIfam" id="NF006615">
    <property type="entry name" value="PRK09182.1"/>
    <property type="match status" value="1"/>
</dbReference>
<proteinExistence type="predicted"/>
<dbReference type="GO" id="GO:0004527">
    <property type="term" value="F:exonuclease activity"/>
    <property type="evidence" value="ECO:0007669"/>
    <property type="project" value="UniProtKB-KW"/>
</dbReference>
<dbReference type="InterPro" id="IPR012337">
    <property type="entry name" value="RNaseH-like_sf"/>
</dbReference>
<keyword evidence="2" id="KW-0540">Nuclease</keyword>
<dbReference type="CDD" id="cd06127">
    <property type="entry name" value="DEDDh"/>
    <property type="match status" value="1"/>
</dbReference>
<reference evidence="3" key="1">
    <citation type="journal article" date="2019" name="Int. J. Syst. Evol. Microbiol.">
        <title>The Global Catalogue of Microorganisms (GCM) 10K type strain sequencing project: providing services to taxonomists for standard genome sequencing and annotation.</title>
        <authorList>
            <consortium name="The Broad Institute Genomics Platform"/>
            <consortium name="The Broad Institute Genome Sequencing Center for Infectious Disease"/>
            <person name="Wu L."/>
            <person name="Ma J."/>
        </authorList>
    </citation>
    <scope>NUCLEOTIDE SEQUENCE [LARGE SCALE GENOMIC DNA]</scope>
    <source>
        <strain evidence="3">TBRC 5781</strain>
    </source>
</reference>
<keyword evidence="2" id="KW-0378">Hydrolase</keyword>
<dbReference type="RefSeq" id="WP_247262456.1">
    <property type="nucleotide sequence ID" value="NZ_JALJQZ010000051.1"/>
</dbReference>
<feature type="domain" description="Exonuclease" evidence="1">
    <location>
        <begin position="52"/>
        <end position="215"/>
    </location>
</feature>
<dbReference type="PANTHER" id="PTHR30231">
    <property type="entry name" value="DNA POLYMERASE III SUBUNIT EPSILON"/>
    <property type="match status" value="1"/>
</dbReference>
<evidence type="ECO:0000313" key="3">
    <source>
        <dbReference type="Proteomes" id="UP001595697"/>
    </source>
</evidence>
<organism evidence="2 3">
    <name type="scientific">Rhizobium lemnae</name>
    <dbReference type="NCBI Taxonomy" id="1214924"/>
    <lineage>
        <taxon>Bacteria</taxon>
        <taxon>Pseudomonadati</taxon>
        <taxon>Pseudomonadota</taxon>
        <taxon>Alphaproteobacteria</taxon>
        <taxon>Hyphomicrobiales</taxon>
        <taxon>Rhizobiaceae</taxon>
        <taxon>Rhizobium/Agrobacterium group</taxon>
        <taxon>Rhizobium</taxon>
    </lineage>
</organism>
<dbReference type="InterPro" id="IPR036397">
    <property type="entry name" value="RNaseH_sf"/>
</dbReference>
<name>A0ABV8E560_9HYPH</name>
<dbReference type="SMART" id="SM00479">
    <property type="entry name" value="EXOIII"/>
    <property type="match status" value="1"/>
</dbReference>
<dbReference type="Proteomes" id="UP001595697">
    <property type="component" value="Unassembled WGS sequence"/>
</dbReference>
<dbReference type="PANTHER" id="PTHR30231:SF37">
    <property type="entry name" value="EXODEOXYRIBONUCLEASE 10"/>
    <property type="match status" value="1"/>
</dbReference>
<keyword evidence="3" id="KW-1185">Reference proteome</keyword>
<dbReference type="Gene3D" id="3.30.420.10">
    <property type="entry name" value="Ribonuclease H-like superfamily/Ribonuclease H"/>
    <property type="match status" value="1"/>
</dbReference>
<comment type="caution">
    <text evidence="2">The sequence shown here is derived from an EMBL/GenBank/DDBJ whole genome shotgun (WGS) entry which is preliminary data.</text>
</comment>
<evidence type="ECO:0000259" key="1">
    <source>
        <dbReference type="SMART" id="SM00479"/>
    </source>
</evidence>
<gene>
    <name evidence="2" type="ORF">ACFOVS_05495</name>
</gene>
<evidence type="ECO:0000313" key="2">
    <source>
        <dbReference type="EMBL" id="MFC3967588.1"/>
    </source>
</evidence>
<accession>A0ABV8E560</accession>
<keyword evidence="2" id="KW-0269">Exonuclease</keyword>